<keyword evidence="2" id="KW-0489">Methyltransferase</keyword>
<accession>A0ABD2MNY4</accession>
<keyword evidence="4" id="KW-0949">S-adenosyl-L-methionine</keyword>
<dbReference type="PANTHER" id="PTHR13563:SF13">
    <property type="entry name" value="TRNA METHYLTRANSFERASE 10 HOMOLOG A"/>
    <property type="match status" value="1"/>
</dbReference>
<reference evidence="7 8" key="1">
    <citation type="journal article" date="2021" name="BMC Biol.">
        <title>Horizontally acquired antibacterial genes associated with adaptive radiation of ladybird beetles.</title>
        <authorList>
            <person name="Li H.S."/>
            <person name="Tang X.F."/>
            <person name="Huang Y.H."/>
            <person name="Xu Z.Y."/>
            <person name="Chen M.L."/>
            <person name="Du X.Y."/>
            <person name="Qiu B.Y."/>
            <person name="Chen P.T."/>
            <person name="Zhang W."/>
            <person name="Slipinski A."/>
            <person name="Escalona H.E."/>
            <person name="Waterhouse R.M."/>
            <person name="Zwick A."/>
            <person name="Pang H."/>
        </authorList>
    </citation>
    <scope>NUCLEOTIDE SEQUENCE [LARGE SCALE GENOMIC DNA]</scope>
    <source>
        <strain evidence="7">SYSU2018</strain>
    </source>
</reference>
<dbReference type="EMBL" id="JABFTP020000021">
    <property type="protein sequence ID" value="KAL3268105.1"/>
    <property type="molecule type" value="Genomic_DNA"/>
</dbReference>
<proteinExistence type="predicted"/>
<dbReference type="GO" id="GO:0032259">
    <property type="term" value="P:methylation"/>
    <property type="evidence" value="ECO:0007669"/>
    <property type="project" value="UniProtKB-KW"/>
</dbReference>
<dbReference type="AlphaFoldDB" id="A0ABD2MNY4"/>
<sequence>MKEKRIQAKLNNIDLGPSRKELKRMKMTDSLCKISVCIDLSFDDLMIDKDMAKTVKQILRVYTENRRAKAPMQLHLTNFNGKSKEEMCKHHGYENWDIHFHTEDYINVFEKEKLVYLTSESDNIISELDENKIYIIGGLVDHNFHKGICYKKL</sequence>
<evidence type="ECO:0000313" key="7">
    <source>
        <dbReference type="EMBL" id="KAL3268105.1"/>
    </source>
</evidence>
<comment type="catalytic activity">
    <reaction evidence="5">
        <text>guanosine(9) in tRNA + S-adenosyl-L-methionine = N(1)-methylguanosine(9) in tRNA + S-adenosyl-L-homocysteine + H(+)</text>
        <dbReference type="Rhea" id="RHEA:43156"/>
        <dbReference type="Rhea" id="RHEA-COMP:10367"/>
        <dbReference type="Rhea" id="RHEA-COMP:10368"/>
        <dbReference type="ChEBI" id="CHEBI:15378"/>
        <dbReference type="ChEBI" id="CHEBI:57856"/>
        <dbReference type="ChEBI" id="CHEBI:59789"/>
        <dbReference type="ChEBI" id="CHEBI:73542"/>
        <dbReference type="ChEBI" id="CHEBI:74269"/>
        <dbReference type="EC" id="2.1.1.221"/>
    </reaction>
</comment>
<evidence type="ECO:0000256" key="2">
    <source>
        <dbReference type="ARBA" id="ARBA00022603"/>
    </source>
</evidence>
<evidence type="ECO:0000256" key="1">
    <source>
        <dbReference type="ARBA" id="ARBA00012797"/>
    </source>
</evidence>
<dbReference type="InterPro" id="IPR028564">
    <property type="entry name" value="MT_TRM10-typ"/>
</dbReference>
<dbReference type="Gene3D" id="3.40.1280.30">
    <property type="match status" value="1"/>
</dbReference>
<dbReference type="PANTHER" id="PTHR13563">
    <property type="entry name" value="TRNA (GUANINE-9-) METHYLTRANSFERASE"/>
    <property type="match status" value="1"/>
</dbReference>
<evidence type="ECO:0000256" key="5">
    <source>
        <dbReference type="ARBA" id="ARBA00048434"/>
    </source>
</evidence>
<evidence type="ECO:0000259" key="6">
    <source>
        <dbReference type="PROSITE" id="PS51675"/>
    </source>
</evidence>
<name>A0ABD2MNY4_9CUCU</name>
<keyword evidence="3" id="KW-0808">Transferase</keyword>
<protein>
    <recommendedName>
        <fullName evidence="1">tRNA (guanine(9)-N(1))-methyltransferase</fullName>
        <ecNumber evidence="1">2.1.1.221</ecNumber>
    </recommendedName>
</protein>
<evidence type="ECO:0000313" key="8">
    <source>
        <dbReference type="Proteomes" id="UP001516400"/>
    </source>
</evidence>
<dbReference type="InterPro" id="IPR007356">
    <property type="entry name" value="tRNA_m1G_MeTrfase_euk"/>
</dbReference>
<evidence type="ECO:0000256" key="4">
    <source>
        <dbReference type="ARBA" id="ARBA00022691"/>
    </source>
</evidence>
<organism evidence="7 8">
    <name type="scientific">Cryptolaemus montrouzieri</name>
    <dbReference type="NCBI Taxonomy" id="559131"/>
    <lineage>
        <taxon>Eukaryota</taxon>
        <taxon>Metazoa</taxon>
        <taxon>Ecdysozoa</taxon>
        <taxon>Arthropoda</taxon>
        <taxon>Hexapoda</taxon>
        <taxon>Insecta</taxon>
        <taxon>Pterygota</taxon>
        <taxon>Neoptera</taxon>
        <taxon>Endopterygota</taxon>
        <taxon>Coleoptera</taxon>
        <taxon>Polyphaga</taxon>
        <taxon>Cucujiformia</taxon>
        <taxon>Coccinelloidea</taxon>
        <taxon>Coccinellidae</taxon>
        <taxon>Scymninae</taxon>
        <taxon>Scymnini</taxon>
        <taxon>Cryptolaemus</taxon>
    </lineage>
</organism>
<feature type="domain" description="SAM-dependent MTase TRM10-type" evidence="6">
    <location>
        <begin position="17"/>
        <end position="153"/>
    </location>
</feature>
<dbReference type="InterPro" id="IPR038459">
    <property type="entry name" value="MT_TRM10-typ_sf"/>
</dbReference>
<keyword evidence="8" id="KW-1185">Reference proteome</keyword>
<dbReference type="EC" id="2.1.1.221" evidence="1"/>
<gene>
    <name evidence="7" type="ORF">HHI36_007232</name>
</gene>
<comment type="caution">
    <text evidence="7">The sequence shown here is derived from an EMBL/GenBank/DDBJ whole genome shotgun (WGS) entry which is preliminary data.</text>
</comment>
<evidence type="ECO:0000256" key="3">
    <source>
        <dbReference type="ARBA" id="ARBA00022679"/>
    </source>
</evidence>
<dbReference type="GO" id="GO:0052905">
    <property type="term" value="F:tRNA (guanosine(9)-N1)-methyltransferase activity"/>
    <property type="evidence" value="ECO:0007669"/>
    <property type="project" value="UniProtKB-EC"/>
</dbReference>
<dbReference type="PROSITE" id="PS51675">
    <property type="entry name" value="SAM_MT_TRM10"/>
    <property type="match status" value="1"/>
</dbReference>
<dbReference type="Proteomes" id="UP001516400">
    <property type="component" value="Unassembled WGS sequence"/>
</dbReference>